<dbReference type="RefSeq" id="WP_130532103.1">
    <property type="nucleotide sequence ID" value="NZ_SHMD01000007.1"/>
</dbReference>
<dbReference type="InterPro" id="IPR036249">
    <property type="entry name" value="Thioredoxin-like_sf"/>
</dbReference>
<proteinExistence type="predicted"/>
<keyword evidence="3" id="KW-1185">Reference proteome</keyword>
<accession>A0ABY1WFW2</accession>
<protein>
    <recommendedName>
        <fullName evidence="1">GST N-terminal domain-containing protein</fullName>
    </recommendedName>
</protein>
<sequence length="163" mass="18254">MNDTLELHYWPTPNGWKITLMLEELGVPYRVNFVDITKGEQFAPAFLRISPNNRIPAPVDPQGPEGAPLSIFESGAILQYLGRKFRQNCTLRNCTPTPIILFPAYASRCHVGVSWHARIPTCQCLPVNPLVGVAGKFDDSDVVFLNALAYLIRVNRHNVLQVL</sequence>
<comment type="caution">
    <text evidence="2">The sequence shown here is derived from an EMBL/GenBank/DDBJ whole genome shotgun (WGS) entry which is preliminary data.</text>
</comment>
<dbReference type="InterPro" id="IPR004045">
    <property type="entry name" value="Glutathione_S-Trfase_N"/>
</dbReference>
<gene>
    <name evidence="2" type="ORF">EA658_07715</name>
</gene>
<dbReference type="PROSITE" id="PS50404">
    <property type="entry name" value="GST_NTER"/>
    <property type="match status" value="1"/>
</dbReference>
<dbReference type="Pfam" id="PF02798">
    <property type="entry name" value="GST_N"/>
    <property type="match status" value="1"/>
</dbReference>
<dbReference type="PANTHER" id="PTHR44051:SF19">
    <property type="entry name" value="DISULFIDE-BOND OXIDOREDUCTASE YFCG"/>
    <property type="match status" value="1"/>
</dbReference>
<dbReference type="CDD" id="cd03048">
    <property type="entry name" value="GST_N_Ure2p_like"/>
    <property type="match status" value="1"/>
</dbReference>
<evidence type="ECO:0000259" key="1">
    <source>
        <dbReference type="PROSITE" id="PS50404"/>
    </source>
</evidence>
<dbReference type="Gene3D" id="3.40.30.10">
    <property type="entry name" value="Glutaredoxin"/>
    <property type="match status" value="1"/>
</dbReference>
<dbReference type="EMBL" id="SHME01000002">
    <property type="protein sequence ID" value="TAA20818.1"/>
    <property type="molecule type" value="Genomic_DNA"/>
</dbReference>
<evidence type="ECO:0000313" key="3">
    <source>
        <dbReference type="Proteomes" id="UP000293089"/>
    </source>
</evidence>
<dbReference type="SUPFAM" id="SSF52833">
    <property type="entry name" value="Thioredoxin-like"/>
    <property type="match status" value="1"/>
</dbReference>
<organism evidence="2 3">
    <name type="scientific">Pseudoxanthomonas winnipegensis</name>
    <dbReference type="NCBI Taxonomy" id="2480810"/>
    <lineage>
        <taxon>Bacteria</taxon>
        <taxon>Pseudomonadati</taxon>
        <taxon>Pseudomonadota</taxon>
        <taxon>Gammaproteobacteria</taxon>
        <taxon>Lysobacterales</taxon>
        <taxon>Lysobacteraceae</taxon>
        <taxon>Pseudoxanthomonas</taxon>
    </lineage>
</organism>
<reference evidence="2 3" key="1">
    <citation type="submission" date="2019-02" db="EMBL/GenBank/DDBJ databases">
        <title>WGS of Pseudoxanthomonas species novum from clinical isolates.</title>
        <authorList>
            <person name="Bernier A.-M."/>
            <person name="Bernard K."/>
            <person name="Vachon A."/>
        </authorList>
    </citation>
    <scope>NUCLEOTIDE SEQUENCE [LARGE SCALE GENOMIC DNA]</scope>
    <source>
        <strain evidence="3">NML 170316</strain>
    </source>
</reference>
<dbReference type="PANTHER" id="PTHR44051">
    <property type="entry name" value="GLUTATHIONE S-TRANSFERASE-RELATED"/>
    <property type="match status" value="1"/>
</dbReference>
<evidence type="ECO:0000313" key="2">
    <source>
        <dbReference type="EMBL" id="TAA20818.1"/>
    </source>
</evidence>
<dbReference type="Proteomes" id="UP000293089">
    <property type="component" value="Unassembled WGS sequence"/>
</dbReference>
<feature type="domain" description="GST N-terminal" evidence="1">
    <location>
        <begin position="2"/>
        <end position="89"/>
    </location>
</feature>
<name>A0ABY1WFW2_9GAMM</name>